<comment type="caution">
    <text evidence="2">The sequence shown here is derived from an EMBL/GenBank/DDBJ whole genome shotgun (WGS) entry which is preliminary data.</text>
</comment>
<dbReference type="Proteomes" id="UP000011021">
    <property type="component" value="Unassembled WGS sequence"/>
</dbReference>
<organism evidence="2 3">
    <name type="scientific">Lautropia mirabilis ATCC 51599</name>
    <dbReference type="NCBI Taxonomy" id="887898"/>
    <lineage>
        <taxon>Bacteria</taxon>
        <taxon>Pseudomonadati</taxon>
        <taxon>Pseudomonadota</taxon>
        <taxon>Betaproteobacteria</taxon>
        <taxon>Burkholderiales</taxon>
        <taxon>Burkholderiaceae</taxon>
        <taxon>Lautropia</taxon>
    </lineage>
</organism>
<evidence type="ECO:0000313" key="2">
    <source>
        <dbReference type="EMBL" id="EFV94082.1"/>
    </source>
</evidence>
<evidence type="ECO:0000256" key="1">
    <source>
        <dbReference type="SAM" id="MobiDB-lite"/>
    </source>
</evidence>
<feature type="region of interest" description="Disordered" evidence="1">
    <location>
        <begin position="1"/>
        <end position="21"/>
    </location>
</feature>
<accession>E7RZT3</accession>
<dbReference type="STRING" id="887898.HMPREF0551_2197"/>
<sequence length="61" mass="7039">MRCRVHEGSSSLKRVQPARTTRQRCRCGQRYCPRHAPVMSGQHRERGPGNRGCLWSGQDFI</sequence>
<dbReference type="EMBL" id="AEQP01000022">
    <property type="protein sequence ID" value="EFV94082.1"/>
    <property type="molecule type" value="Genomic_DNA"/>
</dbReference>
<evidence type="ECO:0000313" key="3">
    <source>
        <dbReference type="Proteomes" id="UP000011021"/>
    </source>
</evidence>
<dbReference type="AlphaFoldDB" id="E7RZT3"/>
<keyword evidence="3" id="KW-1185">Reference proteome</keyword>
<name>E7RZT3_9BURK</name>
<protein>
    <submittedName>
        <fullName evidence="2">Uncharacterized protein</fullName>
    </submittedName>
</protein>
<dbReference type="HOGENOM" id="CLU_2916911_0_0_4"/>
<reference evidence="2 3" key="1">
    <citation type="submission" date="2010-12" db="EMBL/GenBank/DDBJ databases">
        <authorList>
            <person name="Muzny D."/>
            <person name="Qin X."/>
            <person name="Deng J."/>
            <person name="Jiang H."/>
            <person name="Liu Y."/>
            <person name="Qu J."/>
            <person name="Song X.-Z."/>
            <person name="Zhang L."/>
            <person name="Thornton R."/>
            <person name="Coyle M."/>
            <person name="Francisco L."/>
            <person name="Jackson L."/>
            <person name="Javaid M."/>
            <person name="Korchina V."/>
            <person name="Kovar C."/>
            <person name="Mata R."/>
            <person name="Mathew T."/>
            <person name="Ngo R."/>
            <person name="Nguyen L."/>
            <person name="Nguyen N."/>
            <person name="Okwuonu G."/>
            <person name="Ongeri F."/>
            <person name="Pham C."/>
            <person name="Simmons D."/>
            <person name="Wilczek-Boney K."/>
            <person name="Hale W."/>
            <person name="Jakkamsetti A."/>
            <person name="Pham P."/>
            <person name="Ruth R."/>
            <person name="San Lucas F."/>
            <person name="Warren J."/>
            <person name="Zhang J."/>
            <person name="Zhao Z."/>
            <person name="Zhou C."/>
            <person name="Zhu D."/>
            <person name="Lee S."/>
            <person name="Bess C."/>
            <person name="Blankenburg K."/>
            <person name="Forbes L."/>
            <person name="Fu Q."/>
            <person name="Gubbala S."/>
            <person name="Hirani K."/>
            <person name="Jayaseelan J.C."/>
            <person name="Lara F."/>
            <person name="Munidasa M."/>
            <person name="Palculict T."/>
            <person name="Patil S."/>
            <person name="Pu L.-L."/>
            <person name="Saada N."/>
            <person name="Tang L."/>
            <person name="Weissenberger G."/>
            <person name="Zhu Y."/>
            <person name="Hemphill L."/>
            <person name="Shang Y."/>
            <person name="Youmans B."/>
            <person name="Ayvaz T."/>
            <person name="Ross M."/>
            <person name="Santibanez J."/>
            <person name="Aqrawi P."/>
            <person name="Gross S."/>
            <person name="Joshi V."/>
            <person name="Fowler G."/>
            <person name="Nazareth L."/>
            <person name="Reid J."/>
            <person name="Worley K."/>
            <person name="Petrosino J."/>
            <person name="Highlander S."/>
            <person name="Gibbs R."/>
        </authorList>
    </citation>
    <scope>NUCLEOTIDE SEQUENCE [LARGE SCALE GENOMIC DNA]</scope>
    <source>
        <strain evidence="2 3">ATCC 51599</strain>
    </source>
</reference>
<gene>
    <name evidence="2" type="ORF">HMPREF0551_2197</name>
</gene>
<proteinExistence type="predicted"/>